<feature type="coiled-coil region" evidence="7">
    <location>
        <begin position="184"/>
        <end position="218"/>
    </location>
</feature>
<dbReference type="RefSeq" id="WP_345970204.1">
    <property type="nucleotide sequence ID" value="NZ_CP147920.1"/>
</dbReference>
<evidence type="ECO:0000256" key="5">
    <source>
        <dbReference type="ARBA" id="ARBA00022989"/>
    </source>
</evidence>
<evidence type="ECO:0000256" key="9">
    <source>
        <dbReference type="SAM" id="SignalP"/>
    </source>
</evidence>
<organism evidence="12 13">
    <name type="scientific">Sulfurimonas diazotrophicus</name>
    <dbReference type="NCBI Taxonomy" id="3131939"/>
    <lineage>
        <taxon>Bacteria</taxon>
        <taxon>Pseudomonadati</taxon>
        <taxon>Campylobacterota</taxon>
        <taxon>Epsilonproteobacteria</taxon>
        <taxon>Campylobacterales</taxon>
        <taxon>Sulfurimonadaceae</taxon>
        <taxon>Sulfurimonas</taxon>
    </lineage>
</organism>
<dbReference type="InterPro" id="IPR011014">
    <property type="entry name" value="MscS_channel_TM-2"/>
</dbReference>
<evidence type="ECO:0000256" key="6">
    <source>
        <dbReference type="ARBA" id="ARBA00023136"/>
    </source>
</evidence>
<dbReference type="SUPFAM" id="SSF82861">
    <property type="entry name" value="Mechanosensitive channel protein MscS (YggB), transmembrane region"/>
    <property type="match status" value="1"/>
</dbReference>
<evidence type="ECO:0000256" key="8">
    <source>
        <dbReference type="SAM" id="Phobius"/>
    </source>
</evidence>
<keyword evidence="9" id="KW-0732">Signal</keyword>
<sequence>MHTLLLFLLLIGALQAADVNTTLYESSDKPALYKALRMQIDAAQAAGTLMPAQADAERTELERLRRAAAQTPADEEDPSTLLSQTSPTLEQAYEALAAAAAASVRRENAERKLRDIQSKLTFLKQTIEQLTVEEKFRLRAYQLQFAYYKVQQQNLEAKRDRLGAYGTAVAQTLAQRLKAIRCTGKELRSEMQTAETKIEKSQQRRLAAEIALEGAELEESARSERLAADLKKANADYSGQLQTKLASAAKLALCMLITKENDAFFALLDSMEADAGHLTGDARSRFRAQNAQLRSLAKAHFGVTALVVGDTLHETKALLKRAGDTLTAPLFIFNERPISILSLLKALAILVVGFFLGAFYKRWIARLARRWPDMSQMSMRLASNIGYYLIVFVAVIIAMGSLGIDMTSISLIAGALSIGVGFGLQTVVSNFIAGIILMFERTIRIGDTIEISDVLRGRVTDMRIRSTTVKTFDNIDIVVPNSSFIQNNVINWTLEDATRRIHIPFGVAYGTEVDAVKKAVLEELKESSLSYLRHDPEKQPEVWMVNMNSSSVDFELIVWVEWANRNRPSALRSDFLILIYNALNKHGIQIPFPQLDLYVKQLPKDGL</sequence>
<feature type="domain" description="Mechanosensitive ion channel MscS" evidence="10">
    <location>
        <begin position="426"/>
        <end position="493"/>
    </location>
</feature>
<dbReference type="InterPro" id="IPR049278">
    <property type="entry name" value="MS_channel_C"/>
</dbReference>
<evidence type="ECO:0000256" key="4">
    <source>
        <dbReference type="ARBA" id="ARBA00022692"/>
    </source>
</evidence>
<dbReference type="InterPro" id="IPR010920">
    <property type="entry name" value="LSM_dom_sf"/>
</dbReference>
<dbReference type="Gene3D" id="3.30.70.100">
    <property type="match status" value="1"/>
</dbReference>
<dbReference type="Gene3D" id="1.10.287.1260">
    <property type="match status" value="1"/>
</dbReference>
<dbReference type="InterPro" id="IPR052702">
    <property type="entry name" value="MscS-like_channel"/>
</dbReference>
<comment type="subcellular location">
    <subcellularLocation>
        <location evidence="1">Cell membrane</location>
        <topology evidence="1">Multi-pass membrane protein</topology>
    </subcellularLocation>
</comment>
<keyword evidence="7" id="KW-0175">Coiled coil</keyword>
<evidence type="ECO:0000313" key="12">
    <source>
        <dbReference type="EMBL" id="XAU15128.1"/>
    </source>
</evidence>
<evidence type="ECO:0000256" key="1">
    <source>
        <dbReference type="ARBA" id="ARBA00004651"/>
    </source>
</evidence>
<keyword evidence="4 8" id="KW-0812">Transmembrane</keyword>
<accession>A0ABZ3HBL7</accession>
<dbReference type="SUPFAM" id="SSF50182">
    <property type="entry name" value="Sm-like ribonucleoproteins"/>
    <property type="match status" value="1"/>
</dbReference>
<feature type="chain" id="PRO_5046135450" evidence="9">
    <location>
        <begin position="17"/>
        <end position="607"/>
    </location>
</feature>
<reference evidence="12 13" key="1">
    <citation type="submission" date="2024-03" db="EMBL/GenBank/DDBJ databases">
        <title>Sulfurimonas sp. HSL3-1.</title>
        <authorList>
            <person name="Wang S."/>
        </authorList>
    </citation>
    <scope>NUCLEOTIDE SEQUENCE [LARGE SCALE GENOMIC DNA]</scope>
    <source>
        <strain evidence="12 13">HSL3-1</strain>
    </source>
</reference>
<evidence type="ECO:0000259" key="11">
    <source>
        <dbReference type="Pfam" id="PF21082"/>
    </source>
</evidence>
<evidence type="ECO:0000259" key="10">
    <source>
        <dbReference type="Pfam" id="PF00924"/>
    </source>
</evidence>
<protein>
    <submittedName>
        <fullName evidence="12">Mechanosensitive ion channel domain-containing protein</fullName>
    </submittedName>
</protein>
<dbReference type="PANTHER" id="PTHR30347:SF1">
    <property type="entry name" value="MECHANOSENSITIVE CHANNEL MSCK"/>
    <property type="match status" value="1"/>
</dbReference>
<evidence type="ECO:0000256" key="3">
    <source>
        <dbReference type="ARBA" id="ARBA00022475"/>
    </source>
</evidence>
<dbReference type="Proteomes" id="UP001447842">
    <property type="component" value="Chromosome"/>
</dbReference>
<dbReference type="SUPFAM" id="SSF82689">
    <property type="entry name" value="Mechanosensitive channel protein MscS (YggB), C-terminal domain"/>
    <property type="match status" value="1"/>
</dbReference>
<proteinExistence type="inferred from homology"/>
<evidence type="ECO:0000256" key="7">
    <source>
        <dbReference type="SAM" id="Coils"/>
    </source>
</evidence>
<evidence type="ECO:0000256" key="2">
    <source>
        <dbReference type="ARBA" id="ARBA00008017"/>
    </source>
</evidence>
<dbReference type="InterPro" id="IPR023408">
    <property type="entry name" value="MscS_beta-dom_sf"/>
</dbReference>
<dbReference type="InterPro" id="IPR006685">
    <property type="entry name" value="MscS_channel_2nd"/>
</dbReference>
<dbReference type="Pfam" id="PF00924">
    <property type="entry name" value="MS_channel_2nd"/>
    <property type="match status" value="1"/>
</dbReference>
<dbReference type="Pfam" id="PF21082">
    <property type="entry name" value="MS_channel_3rd"/>
    <property type="match status" value="1"/>
</dbReference>
<keyword evidence="6 8" id="KW-0472">Membrane</keyword>
<feature type="signal peptide" evidence="9">
    <location>
        <begin position="1"/>
        <end position="16"/>
    </location>
</feature>
<feature type="coiled-coil region" evidence="7">
    <location>
        <begin position="99"/>
        <end position="133"/>
    </location>
</feature>
<dbReference type="Gene3D" id="2.30.30.60">
    <property type="match status" value="1"/>
</dbReference>
<keyword evidence="5 8" id="KW-1133">Transmembrane helix</keyword>
<name>A0ABZ3HBL7_9BACT</name>
<dbReference type="InterPro" id="IPR011066">
    <property type="entry name" value="MscS_channel_C_sf"/>
</dbReference>
<feature type="domain" description="Mechanosensitive ion channel MscS C-terminal" evidence="11">
    <location>
        <begin position="503"/>
        <end position="590"/>
    </location>
</feature>
<evidence type="ECO:0000313" key="13">
    <source>
        <dbReference type="Proteomes" id="UP001447842"/>
    </source>
</evidence>
<dbReference type="PANTHER" id="PTHR30347">
    <property type="entry name" value="POTASSIUM CHANNEL RELATED"/>
    <property type="match status" value="1"/>
</dbReference>
<feature type="transmembrane region" description="Helical" evidence="8">
    <location>
        <begin position="410"/>
        <end position="439"/>
    </location>
</feature>
<gene>
    <name evidence="12" type="ORF">WCY31_00145</name>
</gene>
<keyword evidence="13" id="KW-1185">Reference proteome</keyword>
<feature type="transmembrane region" description="Helical" evidence="8">
    <location>
        <begin position="338"/>
        <end position="360"/>
    </location>
</feature>
<dbReference type="EMBL" id="CP147920">
    <property type="protein sequence ID" value="XAU15128.1"/>
    <property type="molecule type" value="Genomic_DNA"/>
</dbReference>
<keyword evidence="3" id="KW-1003">Cell membrane</keyword>
<comment type="similarity">
    <text evidence="2">Belongs to the MscS (TC 1.A.23) family.</text>
</comment>
<feature type="transmembrane region" description="Helical" evidence="8">
    <location>
        <begin position="381"/>
        <end position="404"/>
    </location>
</feature>